<dbReference type="InterPro" id="IPR027417">
    <property type="entry name" value="P-loop_NTPase"/>
</dbReference>
<protein>
    <submittedName>
        <fullName evidence="5">ABC transporter ATP-binding protein</fullName>
    </submittedName>
</protein>
<dbReference type="SMART" id="SM00382">
    <property type="entry name" value="AAA"/>
    <property type="match status" value="1"/>
</dbReference>
<dbReference type="RefSeq" id="WP_386047411.1">
    <property type="nucleotide sequence ID" value="NZ_JBHUIO010000008.1"/>
</dbReference>
<dbReference type="SUPFAM" id="SSF52540">
    <property type="entry name" value="P-loop containing nucleoside triphosphate hydrolases"/>
    <property type="match status" value="1"/>
</dbReference>
<gene>
    <name evidence="5" type="ORF">ACFSOY_13375</name>
</gene>
<evidence type="ECO:0000313" key="5">
    <source>
        <dbReference type="EMBL" id="MFD2170977.1"/>
    </source>
</evidence>
<dbReference type="Proteomes" id="UP001597343">
    <property type="component" value="Unassembled WGS sequence"/>
</dbReference>
<dbReference type="InterPro" id="IPR017911">
    <property type="entry name" value="MacB-like_ATP-bd"/>
</dbReference>
<keyword evidence="6" id="KW-1185">Reference proteome</keyword>
<name>A0ABW4ZYE0_9BACL</name>
<sequence length="255" mass="28856">MKPVLEVRKLSKQYGEGETKVTALQEVDVALRPGEFVVIMGASGSGKSTFLHLLGGLESPTSGEMYIEGMQELNFFLEPHATHYRREKIGFVFQFFNLVSALTAEENVALPLLLAGHEKKDIQARTSEMLRLVGLYERRTHRPTEMSGGQQQRVALARALVHRPQVLLADEPTGNLDSQTSAEMLELLLKMRAELGQSIMLVTHDPMVATYGDRVLFFRDGKIVKEHYNRDDQSRRERAFALMDQLRDVTEVEVR</sequence>
<dbReference type="InterPro" id="IPR003439">
    <property type="entry name" value="ABC_transporter-like_ATP-bd"/>
</dbReference>
<dbReference type="PROSITE" id="PS50893">
    <property type="entry name" value="ABC_TRANSPORTER_2"/>
    <property type="match status" value="1"/>
</dbReference>
<dbReference type="CDD" id="cd03255">
    <property type="entry name" value="ABC_MJ0796_LolCDE_FtsE"/>
    <property type="match status" value="1"/>
</dbReference>
<proteinExistence type="predicted"/>
<dbReference type="PANTHER" id="PTHR24220">
    <property type="entry name" value="IMPORT ATP-BINDING PROTEIN"/>
    <property type="match status" value="1"/>
</dbReference>
<dbReference type="GO" id="GO:0005524">
    <property type="term" value="F:ATP binding"/>
    <property type="evidence" value="ECO:0007669"/>
    <property type="project" value="UniProtKB-KW"/>
</dbReference>
<feature type="domain" description="ABC transporter" evidence="4">
    <location>
        <begin position="5"/>
        <end position="245"/>
    </location>
</feature>
<accession>A0ABW4ZYE0</accession>
<evidence type="ECO:0000256" key="2">
    <source>
        <dbReference type="ARBA" id="ARBA00022741"/>
    </source>
</evidence>
<comment type="caution">
    <text evidence="5">The sequence shown here is derived from an EMBL/GenBank/DDBJ whole genome shotgun (WGS) entry which is preliminary data.</text>
</comment>
<dbReference type="EMBL" id="JBHUIO010000008">
    <property type="protein sequence ID" value="MFD2170977.1"/>
    <property type="molecule type" value="Genomic_DNA"/>
</dbReference>
<reference evidence="6" key="1">
    <citation type="journal article" date="2019" name="Int. J. Syst. Evol. Microbiol.">
        <title>The Global Catalogue of Microorganisms (GCM) 10K type strain sequencing project: providing services to taxonomists for standard genome sequencing and annotation.</title>
        <authorList>
            <consortium name="The Broad Institute Genomics Platform"/>
            <consortium name="The Broad Institute Genome Sequencing Center for Infectious Disease"/>
            <person name="Wu L."/>
            <person name="Ma J."/>
        </authorList>
    </citation>
    <scope>NUCLEOTIDE SEQUENCE [LARGE SCALE GENOMIC DNA]</scope>
    <source>
        <strain evidence="6">CGMCC 1.13574</strain>
    </source>
</reference>
<evidence type="ECO:0000313" key="6">
    <source>
        <dbReference type="Proteomes" id="UP001597343"/>
    </source>
</evidence>
<evidence type="ECO:0000256" key="1">
    <source>
        <dbReference type="ARBA" id="ARBA00022448"/>
    </source>
</evidence>
<dbReference type="Gene3D" id="3.40.50.300">
    <property type="entry name" value="P-loop containing nucleotide triphosphate hydrolases"/>
    <property type="match status" value="1"/>
</dbReference>
<dbReference type="PANTHER" id="PTHR24220:SF685">
    <property type="entry name" value="ABC TRANSPORTER RELATED"/>
    <property type="match status" value="1"/>
</dbReference>
<dbReference type="InterPro" id="IPR003593">
    <property type="entry name" value="AAA+_ATPase"/>
</dbReference>
<evidence type="ECO:0000259" key="4">
    <source>
        <dbReference type="PROSITE" id="PS50893"/>
    </source>
</evidence>
<keyword evidence="3 5" id="KW-0067">ATP-binding</keyword>
<keyword evidence="1" id="KW-0813">Transport</keyword>
<dbReference type="Pfam" id="PF00005">
    <property type="entry name" value="ABC_tran"/>
    <property type="match status" value="1"/>
</dbReference>
<dbReference type="InterPro" id="IPR017871">
    <property type="entry name" value="ABC_transporter-like_CS"/>
</dbReference>
<dbReference type="InterPro" id="IPR015854">
    <property type="entry name" value="ABC_transpr_LolD-like"/>
</dbReference>
<evidence type="ECO:0000256" key="3">
    <source>
        <dbReference type="ARBA" id="ARBA00022840"/>
    </source>
</evidence>
<keyword evidence="2" id="KW-0547">Nucleotide-binding</keyword>
<dbReference type="PROSITE" id="PS00211">
    <property type="entry name" value="ABC_TRANSPORTER_1"/>
    <property type="match status" value="1"/>
</dbReference>
<organism evidence="5 6">
    <name type="scientific">Tumebacillus lipolyticus</name>
    <dbReference type="NCBI Taxonomy" id="1280370"/>
    <lineage>
        <taxon>Bacteria</taxon>
        <taxon>Bacillati</taxon>
        <taxon>Bacillota</taxon>
        <taxon>Bacilli</taxon>
        <taxon>Bacillales</taxon>
        <taxon>Alicyclobacillaceae</taxon>
        <taxon>Tumebacillus</taxon>
    </lineage>
</organism>